<name>A0AAQ3KJJ8_9LILI</name>
<feature type="region of interest" description="Disordered" evidence="1">
    <location>
        <begin position="155"/>
        <end position="183"/>
    </location>
</feature>
<dbReference type="InterPro" id="IPR012677">
    <property type="entry name" value="Nucleotide-bd_a/b_plait_sf"/>
</dbReference>
<dbReference type="SUPFAM" id="SSF46565">
    <property type="entry name" value="Chaperone J-domain"/>
    <property type="match status" value="1"/>
</dbReference>
<dbReference type="PROSITE" id="PS00636">
    <property type="entry name" value="DNAJ_1"/>
    <property type="match status" value="1"/>
</dbReference>
<evidence type="ECO:0000259" key="2">
    <source>
        <dbReference type="PROSITE" id="PS50076"/>
    </source>
</evidence>
<dbReference type="Proteomes" id="UP001327560">
    <property type="component" value="Chromosome 6"/>
</dbReference>
<dbReference type="PROSITE" id="PS50076">
    <property type="entry name" value="DNAJ_2"/>
    <property type="match status" value="1"/>
</dbReference>
<accession>A0AAQ3KJJ8</accession>
<dbReference type="GO" id="GO:0003676">
    <property type="term" value="F:nucleic acid binding"/>
    <property type="evidence" value="ECO:0007669"/>
    <property type="project" value="InterPro"/>
</dbReference>
<dbReference type="Pfam" id="PF00226">
    <property type="entry name" value="DnaJ"/>
    <property type="match status" value="1"/>
</dbReference>
<reference evidence="3 4" key="1">
    <citation type="submission" date="2023-10" db="EMBL/GenBank/DDBJ databases">
        <title>Chromosome-scale genome assembly provides insights into flower coloration mechanisms of Canna indica.</title>
        <authorList>
            <person name="Li C."/>
        </authorList>
    </citation>
    <scope>NUCLEOTIDE SEQUENCE [LARGE SCALE GENOMIC DNA]</scope>
    <source>
        <tissue evidence="3">Flower</tissue>
    </source>
</reference>
<dbReference type="CDD" id="cd06257">
    <property type="entry name" value="DnaJ"/>
    <property type="match status" value="1"/>
</dbReference>
<proteinExistence type="predicted"/>
<dbReference type="InterPro" id="IPR018253">
    <property type="entry name" value="DnaJ_domain_CS"/>
</dbReference>
<dbReference type="EMBL" id="CP136895">
    <property type="protein sequence ID" value="WOL09685.1"/>
    <property type="molecule type" value="Genomic_DNA"/>
</dbReference>
<dbReference type="SMART" id="SM00271">
    <property type="entry name" value="DnaJ"/>
    <property type="match status" value="1"/>
</dbReference>
<evidence type="ECO:0000313" key="4">
    <source>
        <dbReference type="Proteomes" id="UP001327560"/>
    </source>
</evidence>
<protein>
    <recommendedName>
        <fullName evidence="2">J domain-containing protein</fullName>
    </recommendedName>
</protein>
<evidence type="ECO:0000313" key="3">
    <source>
        <dbReference type="EMBL" id="WOL09685.1"/>
    </source>
</evidence>
<dbReference type="InterPro" id="IPR001623">
    <property type="entry name" value="DnaJ_domain"/>
</dbReference>
<dbReference type="PANTHER" id="PTHR45098">
    <property type="entry name" value="DNAJ DOMAIN CONTAINING PROTEIN, EXPRESSED"/>
    <property type="match status" value="1"/>
</dbReference>
<evidence type="ECO:0000256" key="1">
    <source>
        <dbReference type="SAM" id="MobiDB-lite"/>
    </source>
</evidence>
<dbReference type="Gene3D" id="3.30.70.330">
    <property type="match status" value="1"/>
</dbReference>
<feature type="region of interest" description="Disordered" evidence="1">
    <location>
        <begin position="111"/>
        <end position="139"/>
    </location>
</feature>
<gene>
    <name evidence="3" type="ORF">Cni_G18438</name>
</gene>
<dbReference type="PANTHER" id="PTHR45098:SF1">
    <property type="entry name" value="DNAJ DOMAIN CONTAINING PROTEIN, EXPRESSED"/>
    <property type="match status" value="1"/>
</dbReference>
<organism evidence="3 4">
    <name type="scientific">Canna indica</name>
    <name type="common">Indian-shot</name>
    <dbReference type="NCBI Taxonomy" id="4628"/>
    <lineage>
        <taxon>Eukaryota</taxon>
        <taxon>Viridiplantae</taxon>
        <taxon>Streptophyta</taxon>
        <taxon>Embryophyta</taxon>
        <taxon>Tracheophyta</taxon>
        <taxon>Spermatophyta</taxon>
        <taxon>Magnoliopsida</taxon>
        <taxon>Liliopsida</taxon>
        <taxon>Zingiberales</taxon>
        <taxon>Cannaceae</taxon>
        <taxon>Canna</taxon>
    </lineage>
</organism>
<dbReference type="AlphaFoldDB" id="A0AAQ3KJJ8"/>
<keyword evidence="4" id="KW-1185">Reference proteome</keyword>
<dbReference type="GO" id="GO:0005783">
    <property type="term" value="C:endoplasmic reticulum"/>
    <property type="evidence" value="ECO:0007669"/>
    <property type="project" value="UniProtKB-ARBA"/>
</dbReference>
<feature type="domain" description="J" evidence="2">
    <location>
        <begin position="16"/>
        <end position="86"/>
    </location>
</feature>
<dbReference type="Gene3D" id="1.10.287.110">
    <property type="entry name" value="DnaJ domain"/>
    <property type="match status" value="1"/>
</dbReference>
<dbReference type="SUPFAM" id="SSF54928">
    <property type="entry name" value="RNA-binding domain, RBD"/>
    <property type="match status" value="1"/>
</dbReference>
<feature type="compositionally biased region" description="Basic and acidic residues" evidence="1">
    <location>
        <begin position="124"/>
        <end position="139"/>
    </location>
</feature>
<dbReference type="InterPro" id="IPR035979">
    <property type="entry name" value="RBD_domain_sf"/>
</dbReference>
<feature type="compositionally biased region" description="Low complexity" evidence="1">
    <location>
        <begin position="155"/>
        <end position="165"/>
    </location>
</feature>
<sequence length="340" mass="37768">MAGGHGTKVSDDEDVDHYAVLDLPSGEEGAKLTLKEIEKAYRDQSRIRHPDKRPDDPNATADFQHLKTSFEVLKDEVARRIFDARLRARHERVICDSFMDTKRRKLTTDLEERERAAAAAEASDPAKQEERREKDVAARVQEELAQFQARKAKKFAAASTSNSKTSKQEKNEGNGGTATDKERMLKVSWERNLGDYAAVKLQELFERFGGVEDVVIRSKASKKKGSAIVLMSSKDAAVVATRSTCGSLSNPLLVLPVQAAACDISGSFSKTTADPINPKLNNIIGAGFQDYETSIMKKLQKVFNNISCGQRIMKLVSHRASCFHLDDLRMLFSKQGECIT</sequence>
<dbReference type="InterPro" id="IPR034254">
    <property type="entry name" value="DNAJC17_RRM"/>
</dbReference>
<dbReference type="CDD" id="cd12429">
    <property type="entry name" value="RRM_DNAJC17"/>
    <property type="match status" value="1"/>
</dbReference>
<dbReference type="InterPro" id="IPR036869">
    <property type="entry name" value="J_dom_sf"/>
</dbReference>